<protein>
    <submittedName>
        <fullName evidence="2">Uncharacterized protein</fullName>
    </submittedName>
</protein>
<accession>I0WYW6</accession>
<feature type="region of interest" description="Disordered" evidence="1">
    <location>
        <begin position="1"/>
        <end position="31"/>
    </location>
</feature>
<evidence type="ECO:0000313" key="3">
    <source>
        <dbReference type="Proteomes" id="UP000006447"/>
    </source>
</evidence>
<organism evidence="2 3">
    <name type="scientific">Rhodococcus opacus RKJ300 = JCM 13270</name>
    <dbReference type="NCBI Taxonomy" id="1165867"/>
    <lineage>
        <taxon>Bacteria</taxon>
        <taxon>Bacillati</taxon>
        <taxon>Actinomycetota</taxon>
        <taxon>Actinomycetes</taxon>
        <taxon>Mycobacteriales</taxon>
        <taxon>Nocardiaceae</taxon>
        <taxon>Rhodococcus</taxon>
    </lineage>
</organism>
<dbReference type="Proteomes" id="UP000006447">
    <property type="component" value="Unassembled WGS sequence"/>
</dbReference>
<dbReference type="EMBL" id="AJJH01000014">
    <property type="protein sequence ID" value="EID81582.1"/>
    <property type="molecule type" value="Genomic_DNA"/>
</dbReference>
<evidence type="ECO:0000256" key="1">
    <source>
        <dbReference type="SAM" id="MobiDB-lite"/>
    </source>
</evidence>
<reference evidence="2 3" key="1">
    <citation type="journal article" date="2012" name="J. Bacteriol.">
        <title>Draft genome sequence of the nitrophenol-degrading actinomycete Rhodococcus imtechensis RKJ300.</title>
        <authorList>
            <person name="Vikram S."/>
            <person name="Kumar S."/>
            <person name="Subramanian S."/>
            <person name="Raghava G.P."/>
        </authorList>
    </citation>
    <scope>NUCLEOTIDE SEQUENCE [LARGE SCALE GENOMIC DNA]</scope>
    <source>
        <strain evidence="2 3">RKJ300</strain>
    </source>
</reference>
<sequence>MVQQGLDLGGGDRLRDAGVVPTGDRRHHCRQQSRCPAAQIQELQQRPQFGHPPLGTADAESFALLDQESDDAFAIERSHVDTAIAAMLFKEPSSELFVSDDRRLGQAAIGNEPCAIICKEHLHRRRR</sequence>
<dbReference type="AlphaFoldDB" id="I0WYW6"/>
<proteinExistence type="predicted"/>
<gene>
    <name evidence="2" type="ORF">W59_02466</name>
</gene>
<dbReference type="RefSeq" id="WP_007295865.1">
    <property type="nucleotide sequence ID" value="NZ_AJJH01000014.1"/>
</dbReference>
<evidence type="ECO:0000313" key="2">
    <source>
        <dbReference type="EMBL" id="EID81582.1"/>
    </source>
</evidence>
<name>I0WYW6_RHOOP</name>
<comment type="caution">
    <text evidence="2">The sequence shown here is derived from an EMBL/GenBank/DDBJ whole genome shotgun (WGS) entry which is preliminary data.</text>
</comment>